<comment type="similarity">
    <text evidence="1">Belongs to the Hha/YmoA/Cnu family.</text>
</comment>
<dbReference type="Proteomes" id="UP001139290">
    <property type="component" value="Unassembled WGS sequence"/>
</dbReference>
<sequence length="72" mass="8832">MLHKPLTKNDYLLYLRRCKDIATLEKIIEIKKYSLPDNELIVFWSAADHRLAELIMNRYYDRIPKYVWSFVR</sequence>
<gene>
    <name evidence="2" type="primary">hha</name>
    <name evidence="2" type="ORF">LOD26_25375</name>
</gene>
<reference evidence="2" key="1">
    <citation type="submission" date="2021-11" db="EMBL/GenBank/DDBJ databases">
        <title>Citrobacter meridianamericanus sp. nov. isolated from soil.</title>
        <authorList>
            <person name="Furlan J.P.R."/>
            <person name="Stehling E.G."/>
        </authorList>
    </citation>
    <scope>NUCLEOTIDE SEQUENCE</scope>
    <source>
        <strain evidence="2">BR102</strain>
    </source>
</reference>
<evidence type="ECO:0000313" key="3">
    <source>
        <dbReference type="Proteomes" id="UP001139290"/>
    </source>
</evidence>
<dbReference type="Gene3D" id="1.20.1280.40">
    <property type="entry name" value="HHA"/>
    <property type="match status" value="1"/>
</dbReference>
<dbReference type="NCBIfam" id="NF008191">
    <property type="entry name" value="PRK10945.1"/>
    <property type="match status" value="1"/>
</dbReference>
<protein>
    <submittedName>
        <fullName evidence="2">Hemolysin expression modulator Hha</fullName>
    </submittedName>
</protein>
<evidence type="ECO:0000256" key="1">
    <source>
        <dbReference type="ARBA" id="ARBA00010526"/>
    </source>
</evidence>
<dbReference type="InterPro" id="IPR007985">
    <property type="entry name" value="Hemolysn_expr_modulating_HHA"/>
</dbReference>
<proteinExistence type="inferred from homology"/>
<evidence type="ECO:0000313" key="2">
    <source>
        <dbReference type="EMBL" id="MCO5784596.1"/>
    </source>
</evidence>
<dbReference type="InterPro" id="IPR036666">
    <property type="entry name" value="HHA_sf"/>
</dbReference>
<organism evidence="2 3">
    <name type="scientific">Citrobacter meridianamericanus</name>
    <dbReference type="NCBI Taxonomy" id="2894201"/>
    <lineage>
        <taxon>Bacteria</taxon>
        <taxon>Pseudomonadati</taxon>
        <taxon>Pseudomonadota</taxon>
        <taxon>Gammaproteobacteria</taxon>
        <taxon>Enterobacterales</taxon>
        <taxon>Enterobacteriaceae</taxon>
        <taxon>Citrobacter</taxon>
    </lineage>
</organism>
<dbReference type="SUPFAM" id="SSF68989">
    <property type="entry name" value="Hemolysin expression modulating protein HHA"/>
    <property type="match status" value="1"/>
</dbReference>
<dbReference type="RefSeq" id="WP_252839117.1">
    <property type="nucleotide sequence ID" value="NZ_JAJJVQ010000020.1"/>
</dbReference>
<name>A0ABT1BGN6_9ENTR</name>
<dbReference type="EMBL" id="JAJJVQ010000020">
    <property type="protein sequence ID" value="MCO5784596.1"/>
    <property type="molecule type" value="Genomic_DNA"/>
</dbReference>
<comment type="caution">
    <text evidence="2">The sequence shown here is derived from an EMBL/GenBank/DDBJ whole genome shotgun (WGS) entry which is preliminary data.</text>
</comment>
<keyword evidence="3" id="KW-1185">Reference proteome</keyword>
<accession>A0ABT1BGN6</accession>
<dbReference type="Pfam" id="PF05321">
    <property type="entry name" value="HHA"/>
    <property type="match status" value="1"/>
</dbReference>